<dbReference type="RefSeq" id="WP_301727178.1">
    <property type="nucleotide sequence ID" value="NZ_JAUJWW010000009.1"/>
</dbReference>
<keyword evidence="3" id="KW-1185">Reference proteome</keyword>
<sequence length="85" mass="9609">MKRKNLVNGIVLAFSVIFIRFLDVHVYDMNLLFTLLLIVVLIAGLMKLVDRFPSLDKPVGKRAAMITNITVVLAIFLSFFALDLQ</sequence>
<keyword evidence="1" id="KW-0472">Membrane</keyword>
<evidence type="ECO:0000256" key="1">
    <source>
        <dbReference type="SAM" id="Phobius"/>
    </source>
</evidence>
<reference evidence="2 3" key="1">
    <citation type="submission" date="2023-06" db="EMBL/GenBank/DDBJ databases">
        <title>Novel species in genus Planococcus.</title>
        <authorList>
            <person name="Ning S."/>
        </authorList>
    </citation>
    <scope>NUCLEOTIDE SEQUENCE [LARGE SCALE GENOMIC DNA]</scope>
    <source>
        <strain evidence="2 3">N064</strain>
    </source>
</reference>
<keyword evidence="1" id="KW-1133">Transmembrane helix</keyword>
<feature type="transmembrane region" description="Helical" evidence="1">
    <location>
        <begin position="62"/>
        <end position="82"/>
    </location>
</feature>
<feature type="transmembrane region" description="Helical" evidence="1">
    <location>
        <begin position="7"/>
        <end position="25"/>
    </location>
</feature>
<organism evidence="2 3">
    <name type="scientific">Planococcus liqunii</name>
    <dbReference type="NCBI Taxonomy" id="3058394"/>
    <lineage>
        <taxon>Bacteria</taxon>
        <taxon>Bacillati</taxon>
        <taxon>Bacillota</taxon>
        <taxon>Bacilli</taxon>
        <taxon>Bacillales</taxon>
        <taxon>Caryophanaceae</taxon>
        <taxon>Planococcus</taxon>
    </lineage>
</organism>
<dbReference type="Proteomes" id="UP001172054">
    <property type="component" value="Unassembled WGS sequence"/>
</dbReference>
<proteinExistence type="predicted"/>
<feature type="transmembrane region" description="Helical" evidence="1">
    <location>
        <begin position="31"/>
        <end position="50"/>
    </location>
</feature>
<evidence type="ECO:0008006" key="4">
    <source>
        <dbReference type="Google" id="ProtNLM"/>
    </source>
</evidence>
<name>A0ABT8MVV8_9BACL</name>
<accession>A0ABT8MVV8</accession>
<evidence type="ECO:0000313" key="3">
    <source>
        <dbReference type="Proteomes" id="UP001172054"/>
    </source>
</evidence>
<protein>
    <recommendedName>
        <fullName evidence="4">AI-2E family transporter</fullName>
    </recommendedName>
</protein>
<dbReference type="EMBL" id="JAUJWW010000009">
    <property type="protein sequence ID" value="MDN7229040.1"/>
    <property type="molecule type" value="Genomic_DNA"/>
</dbReference>
<gene>
    <name evidence="2" type="ORF">QWY15_17340</name>
</gene>
<evidence type="ECO:0000313" key="2">
    <source>
        <dbReference type="EMBL" id="MDN7229040.1"/>
    </source>
</evidence>
<comment type="caution">
    <text evidence="2">The sequence shown here is derived from an EMBL/GenBank/DDBJ whole genome shotgun (WGS) entry which is preliminary data.</text>
</comment>
<keyword evidence="1" id="KW-0812">Transmembrane</keyword>